<dbReference type="Pfam" id="PF07993">
    <property type="entry name" value="NAD_binding_4"/>
    <property type="match status" value="1"/>
</dbReference>
<dbReference type="InterPro" id="IPR036291">
    <property type="entry name" value="NAD(P)-bd_dom_sf"/>
</dbReference>
<dbReference type="NCBIfam" id="TIGR01746">
    <property type="entry name" value="Thioester-redct"/>
    <property type="match status" value="1"/>
</dbReference>
<evidence type="ECO:0000256" key="1">
    <source>
        <dbReference type="ARBA" id="ARBA00022450"/>
    </source>
</evidence>
<accession>A0A840MGV1</accession>
<sequence>MNYRAKTTVSNIVLTGATGVMGGRLLQEILRTTEAYVYCVVRAESHEAAMSRIEEVLFCYDEERRLKEETWRIIPLLGDVSQPKLGLSDECYDELVNTIDVVFHCAANVSLVAAYNKIAPVNVGGVANMIEFCLAGKIPLMFTSSFSMVGDKLYEPDFVLRETDHDVGQGFEEMDYERSKFEAEKLVREASDRGLDWVIVRPGNIWGDSETGCYPLKQTKVKGIYYEMLKALVETGMTFPSDEDFDVTPVDYVAKAALHAVMNLHLTNRRTFNLTNPNIVTYDGIVTRLRAYGYVAKEIETQRYFEALQQGRVTRNGKPYRSTFTDLLSIFYDGSDCRECAKYDTTQIQALLHETDIRCPEPDQALFKRYLDYAVRVEFLPPPAQQTPLAELRDIVMGGGYMESLYDADLSEPALA</sequence>
<keyword evidence="1" id="KW-0596">Phosphopantetheine</keyword>
<keyword evidence="2" id="KW-0597">Phosphoprotein</keyword>
<dbReference type="SUPFAM" id="SSF51735">
    <property type="entry name" value="NAD(P)-binding Rossmann-fold domains"/>
    <property type="match status" value="1"/>
</dbReference>
<dbReference type="InterPro" id="IPR010080">
    <property type="entry name" value="Thioester_reductase-like_dom"/>
</dbReference>
<evidence type="ECO:0000313" key="5">
    <source>
        <dbReference type="Proteomes" id="UP000575898"/>
    </source>
</evidence>
<dbReference type="AlphaFoldDB" id="A0A840MGV1"/>
<evidence type="ECO:0000313" key="4">
    <source>
        <dbReference type="EMBL" id="MBB5016755.1"/>
    </source>
</evidence>
<feature type="domain" description="Thioester reductase (TE)" evidence="3">
    <location>
        <begin position="14"/>
        <end position="256"/>
    </location>
</feature>
<reference evidence="4 5" key="1">
    <citation type="submission" date="2020-08" db="EMBL/GenBank/DDBJ databases">
        <title>Genomic Encyclopedia of Type Strains, Phase IV (KMG-IV): sequencing the most valuable type-strain genomes for metagenomic binning, comparative biology and taxonomic classification.</title>
        <authorList>
            <person name="Goeker M."/>
        </authorList>
    </citation>
    <scope>NUCLEOTIDE SEQUENCE [LARGE SCALE GENOMIC DNA]</scope>
    <source>
        <strain evidence="4 5">DSM 27165</strain>
    </source>
</reference>
<dbReference type="RefSeq" id="WP_184033473.1">
    <property type="nucleotide sequence ID" value="NZ_JACHHY010000001.1"/>
</dbReference>
<gene>
    <name evidence="4" type="ORF">HNQ59_000017</name>
</gene>
<dbReference type="CDD" id="cd05235">
    <property type="entry name" value="SDR_e1"/>
    <property type="match status" value="1"/>
</dbReference>
<evidence type="ECO:0000256" key="2">
    <source>
        <dbReference type="ARBA" id="ARBA00022553"/>
    </source>
</evidence>
<dbReference type="Proteomes" id="UP000575898">
    <property type="component" value="Unassembled WGS sequence"/>
</dbReference>
<dbReference type="Gene3D" id="3.40.50.720">
    <property type="entry name" value="NAD(P)-binding Rossmann-like Domain"/>
    <property type="match status" value="1"/>
</dbReference>
<evidence type="ECO:0000259" key="3">
    <source>
        <dbReference type="Pfam" id="PF07993"/>
    </source>
</evidence>
<name>A0A840MGV1_9PROT</name>
<keyword evidence="5" id="KW-1185">Reference proteome</keyword>
<protein>
    <submittedName>
        <fullName evidence="4">Thioester reductase-like protein</fullName>
    </submittedName>
</protein>
<dbReference type="EMBL" id="JACHHY010000001">
    <property type="protein sequence ID" value="MBB5016755.1"/>
    <property type="molecule type" value="Genomic_DNA"/>
</dbReference>
<organism evidence="4 5">
    <name type="scientific">Chitinivorax tropicus</name>
    <dbReference type="NCBI Taxonomy" id="714531"/>
    <lineage>
        <taxon>Bacteria</taxon>
        <taxon>Pseudomonadati</taxon>
        <taxon>Pseudomonadota</taxon>
        <taxon>Betaproteobacteria</taxon>
        <taxon>Chitinivorax</taxon>
    </lineage>
</organism>
<dbReference type="PANTHER" id="PTHR44845:SF6">
    <property type="entry name" value="BETA-ALANINE-ACTIVATING ENZYME"/>
    <property type="match status" value="1"/>
</dbReference>
<comment type="caution">
    <text evidence="4">The sequence shown here is derived from an EMBL/GenBank/DDBJ whole genome shotgun (WGS) entry which is preliminary data.</text>
</comment>
<dbReference type="InterPro" id="IPR013120">
    <property type="entry name" value="FAR_NAD-bd"/>
</dbReference>
<proteinExistence type="predicted"/>
<dbReference type="PANTHER" id="PTHR44845">
    <property type="entry name" value="CARRIER DOMAIN-CONTAINING PROTEIN"/>
    <property type="match status" value="1"/>
</dbReference>